<accession>A0A1G5F564</accession>
<reference evidence="2" key="1">
    <citation type="submission" date="2016-10" db="EMBL/GenBank/DDBJ databases">
        <authorList>
            <person name="Varghese N."/>
            <person name="Submissions S."/>
        </authorList>
    </citation>
    <scope>NUCLEOTIDE SEQUENCE [LARGE SCALE GENOMIC DNA]</scope>
    <source>
        <strain evidence="2">BL9</strain>
    </source>
</reference>
<dbReference type="RefSeq" id="WP_090917455.1">
    <property type="nucleotide sequence ID" value="NZ_FMVM01000004.1"/>
</dbReference>
<name>A0A1G5F564_9BACL</name>
<evidence type="ECO:0000313" key="1">
    <source>
        <dbReference type="EMBL" id="SCY34324.1"/>
    </source>
</evidence>
<dbReference type="STRING" id="582692.SAMN05720606_10457"/>
<gene>
    <name evidence="1" type="ORF">SAMN05720606_10457</name>
</gene>
<evidence type="ECO:0000313" key="2">
    <source>
        <dbReference type="Proteomes" id="UP000198538"/>
    </source>
</evidence>
<dbReference type="AlphaFoldDB" id="A0A1G5F564"/>
<organism evidence="1 2">
    <name type="scientific">Paenibacillus polysaccharolyticus</name>
    <dbReference type="NCBI Taxonomy" id="582692"/>
    <lineage>
        <taxon>Bacteria</taxon>
        <taxon>Bacillati</taxon>
        <taxon>Bacillota</taxon>
        <taxon>Bacilli</taxon>
        <taxon>Bacillales</taxon>
        <taxon>Paenibacillaceae</taxon>
        <taxon>Paenibacillus</taxon>
    </lineage>
</organism>
<proteinExistence type="predicted"/>
<sequence>MKPLEIKQLPDVLSKETLEKYLSDYLSFVENTEKLNKLEVLESLSEFADRKVYTHQLLDANLKLRTDQLVQTLLDISSEDVVDSYANVVVNLNLEESYELMKSVLDLELTEKVREIIEETIDEVGDNINIPYQSN</sequence>
<dbReference type="EMBL" id="FMVM01000004">
    <property type="protein sequence ID" value="SCY34324.1"/>
    <property type="molecule type" value="Genomic_DNA"/>
</dbReference>
<protein>
    <submittedName>
        <fullName evidence="1">Uncharacterized protein</fullName>
    </submittedName>
</protein>
<keyword evidence="2" id="KW-1185">Reference proteome</keyword>
<dbReference type="Proteomes" id="UP000198538">
    <property type="component" value="Unassembled WGS sequence"/>
</dbReference>